<dbReference type="SUPFAM" id="SSF89155">
    <property type="entry name" value="TorD-like"/>
    <property type="match status" value="1"/>
</dbReference>
<evidence type="ECO:0000256" key="1">
    <source>
        <dbReference type="ARBA" id="ARBA00023186"/>
    </source>
</evidence>
<proteinExistence type="predicted"/>
<reference evidence="2 3" key="1">
    <citation type="submission" date="2020-08" db="EMBL/GenBank/DDBJ databases">
        <authorList>
            <person name="Liu C."/>
            <person name="Sun Q."/>
        </authorList>
    </citation>
    <scope>NUCLEOTIDE SEQUENCE [LARGE SCALE GENOMIC DNA]</scope>
    <source>
        <strain evidence="2 3">N22</strain>
    </source>
</reference>
<name>A0A842JAL1_9ACTN</name>
<accession>A0A842JAL1</accession>
<dbReference type="PANTHER" id="PTHR34227">
    <property type="entry name" value="CHAPERONE PROTEIN YCDY"/>
    <property type="match status" value="1"/>
</dbReference>
<dbReference type="InterPro" id="IPR036411">
    <property type="entry name" value="TorD-like_sf"/>
</dbReference>
<dbReference type="InterPro" id="IPR020945">
    <property type="entry name" value="DMSO/NO3_reduct_chaperone"/>
</dbReference>
<dbReference type="RefSeq" id="WP_185903899.1">
    <property type="nucleotide sequence ID" value="NZ_JACMSE010000001.1"/>
</dbReference>
<keyword evidence="3" id="KW-1185">Reference proteome</keyword>
<evidence type="ECO:0000313" key="3">
    <source>
        <dbReference type="Proteomes" id="UP000587396"/>
    </source>
</evidence>
<dbReference type="InterPro" id="IPR050289">
    <property type="entry name" value="TorD/DmsD_chaperones"/>
</dbReference>
<sequence length="224" mass="24449">MAIDEAVALLLANRHFLYAYLSRAFAAEPDEAFLDVVADAHTKDECALLDDEREEGTTLQRGLAALATEGPDALERLRSEYTKLLIGPGKLPAPPWESVFVSGEPLLFQKSTLAVREAYRAAGFQAAGYPHEADDHLAIELAFMEALADRMGEAYAADDGSRVGELARIQLDFLRNHLLVWVGSFADRLLSYGKVSSFYPSFAALAALVCARDVDVLAELLSLE</sequence>
<dbReference type="Gene3D" id="1.10.3480.10">
    <property type="entry name" value="TorD-like"/>
    <property type="match status" value="1"/>
</dbReference>
<dbReference type="PANTHER" id="PTHR34227:SF1">
    <property type="entry name" value="DIMETHYL SULFOXIDE REDUCTASE CHAPERONE-RELATED"/>
    <property type="match status" value="1"/>
</dbReference>
<dbReference type="Proteomes" id="UP000587396">
    <property type="component" value="Unassembled WGS sequence"/>
</dbReference>
<gene>
    <name evidence="2" type="ORF">H7313_00405</name>
</gene>
<dbReference type="Pfam" id="PF02613">
    <property type="entry name" value="Nitrate_red_del"/>
    <property type="match status" value="1"/>
</dbReference>
<protein>
    <submittedName>
        <fullName evidence="2">Molecular chaperone TorD family protein</fullName>
    </submittedName>
</protein>
<dbReference type="EMBL" id="JACMSE010000001">
    <property type="protein sequence ID" value="MBC2887836.1"/>
    <property type="molecule type" value="Genomic_DNA"/>
</dbReference>
<organism evidence="2 3">
    <name type="scientific">Gordonibacter massiliensis</name>
    <name type="common">ex Traore et al. 2017</name>
    <dbReference type="NCBI Taxonomy" id="1841863"/>
    <lineage>
        <taxon>Bacteria</taxon>
        <taxon>Bacillati</taxon>
        <taxon>Actinomycetota</taxon>
        <taxon>Coriobacteriia</taxon>
        <taxon>Eggerthellales</taxon>
        <taxon>Eggerthellaceae</taxon>
        <taxon>Gordonibacter</taxon>
    </lineage>
</organism>
<keyword evidence="1" id="KW-0143">Chaperone</keyword>
<comment type="caution">
    <text evidence="2">The sequence shown here is derived from an EMBL/GenBank/DDBJ whole genome shotgun (WGS) entry which is preliminary data.</text>
</comment>
<evidence type="ECO:0000313" key="2">
    <source>
        <dbReference type="EMBL" id="MBC2887836.1"/>
    </source>
</evidence>
<dbReference type="AlphaFoldDB" id="A0A842JAL1"/>